<dbReference type="Proteomes" id="UP001152885">
    <property type="component" value="Unassembled WGS sequence"/>
</dbReference>
<evidence type="ECO:0000259" key="2">
    <source>
        <dbReference type="PROSITE" id="PS51840"/>
    </source>
</evidence>
<sequence>MFKSDKPKFSFQLTINDLTNVPQIHGSCFIELQIKDGKRRNLHHSHTAKDLENNNGNQKVNKSFLNKFDDTLTSLALGKDSNKHNTSISQTSSNSKDVKNNSVVTGNISATTSLKKLHNFKCNFNYQLSCNLKFGIQKKKNLISNKYLLIKVYYVTTDSSEHHHLSNIGSKHTIELGKVDVNLSEYLNFDEPVTTKYLLSDSKVNSILSLTIGINELPSNFDFHTQLQITDNNSSTSSTATNTKTNLDLRNSQNHKKNTFNVPQFEQKLVFNGINNVFGENGTFNGNPSQPTLPPQYKDQKTENNNNNNNSNNNNNNNNNELSSQSSQGSETTTHHENSFLQQLAPHHNGSRFKKEKSSSNSPPPGQKKAPDDAKQQQILMDPIVSELYCRILECNWDPDLYPLLEYSPNQCINDIFNNENNKYGCNLDLKNYYEEKLKPELLVENENYRKLNGLINEYKYRSDLKSWKIGET</sequence>
<name>A0A9W4XFA9_9ASCO</name>
<feature type="compositionally biased region" description="Low complexity" evidence="1">
    <location>
        <begin position="231"/>
        <end position="246"/>
    </location>
</feature>
<dbReference type="OrthoDB" id="3365224at2759"/>
<dbReference type="PROSITE" id="PS51840">
    <property type="entry name" value="C2_NT"/>
    <property type="match status" value="1"/>
</dbReference>
<dbReference type="InterPro" id="IPR019448">
    <property type="entry name" value="NT-C2"/>
</dbReference>
<gene>
    <name evidence="3" type="ORF">CANVERA_P4775</name>
</gene>
<accession>A0A9W4XFA9</accession>
<feature type="compositionally biased region" description="Low complexity" evidence="1">
    <location>
        <begin position="92"/>
        <end position="101"/>
    </location>
</feature>
<proteinExistence type="predicted"/>
<dbReference type="Pfam" id="PF10358">
    <property type="entry name" value="NT-C2"/>
    <property type="match status" value="2"/>
</dbReference>
<feature type="region of interest" description="Disordered" evidence="1">
    <location>
        <begin position="281"/>
        <end position="375"/>
    </location>
</feature>
<feature type="region of interest" description="Disordered" evidence="1">
    <location>
        <begin position="82"/>
        <end position="101"/>
    </location>
</feature>
<feature type="compositionally biased region" description="Low complexity" evidence="1">
    <location>
        <begin position="304"/>
        <end position="332"/>
    </location>
</feature>
<evidence type="ECO:0000313" key="3">
    <source>
        <dbReference type="EMBL" id="CAI5760265.1"/>
    </source>
</evidence>
<dbReference type="PANTHER" id="PTHR21456">
    <property type="entry name" value="FAMILY WITH SEQUENCE SIMILARITY 102"/>
    <property type="match status" value="1"/>
</dbReference>
<organism evidence="3 4">
    <name type="scientific">Candida verbasci</name>
    <dbReference type="NCBI Taxonomy" id="1227364"/>
    <lineage>
        <taxon>Eukaryota</taxon>
        <taxon>Fungi</taxon>
        <taxon>Dikarya</taxon>
        <taxon>Ascomycota</taxon>
        <taxon>Saccharomycotina</taxon>
        <taxon>Pichiomycetes</taxon>
        <taxon>Debaryomycetaceae</taxon>
        <taxon>Candida/Lodderomyces clade</taxon>
        <taxon>Candida</taxon>
    </lineage>
</organism>
<dbReference type="AlphaFoldDB" id="A0A9W4XFA9"/>
<feature type="domain" description="C2 NT-type" evidence="2">
    <location>
        <begin position="1"/>
        <end position="216"/>
    </location>
</feature>
<keyword evidence="4" id="KW-1185">Reference proteome</keyword>
<comment type="caution">
    <text evidence="3">The sequence shown here is derived from an EMBL/GenBank/DDBJ whole genome shotgun (WGS) entry which is preliminary data.</text>
</comment>
<dbReference type="PANTHER" id="PTHR21456:SF1">
    <property type="entry name" value="C2 NT-TYPE DOMAIN-CONTAINING PROTEIN"/>
    <property type="match status" value="1"/>
</dbReference>
<evidence type="ECO:0000256" key="1">
    <source>
        <dbReference type="SAM" id="MobiDB-lite"/>
    </source>
</evidence>
<protein>
    <recommendedName>
        <fullName evidence="2">C2 NT-type domain-containing protein</fullName>
    </recommendedName>
</protein>
<evidence type="ECO:0000313" key="4">
    <source>
        <dbReference type="Proteomes" id="UP001152885"/>
    </source>
</evidence>
<dbReference type="InterPro" id="IPR039931">
    <property type="entry name" value="EEIG1/2-like"/>
</dbReference>
<reference evidence="3" key="1">
    <citation type="submission" date="2022-12" db="EMBL/GenBank/DDBJ databases">
        <authorList>
            <person name="Brejova B."/>
        </authorList>
    </citation>
    <scope>NUCLEOTIDE SEQUENCE</scope>
</reference>
<dbReference type="EMBL" id="CANTUO010000006">
    <property type="protein sequence ID" value="CAI5760265.1"/>
    <property type="molecule type" value="Genomic_DNA"/>
</dbReference>
<feature type="region of interest" description="Disordered" evidence="1">
    <location>
        <begin position="231"/>
        <end position="255"/>
    </location>
</feature>